<evidence type="ECO:0000256" key="2">
    <source>
        <dbReference type="ARBA" id="ARBA00023180"/>
    </source>
</evidence>
<accession>A0A840E934</accession>
<gene>
    <name evidence="4" type="ORF">GGR28_002862</name>
</gene>
<dbReference type="SUPFAM" id="SSF52540">
    <property type="entry name" value="P-loop containing nucleoside triphosphate hydrolases"/>
    <property type="match status" value="1"/>
</dbReference>
<proteinExistence type="predicted"/>
<reference evidence="4 5" key="1">
    <citation type="submission" date="2020-08" db="EMBL/GenBank/DDBJ databases">
        <title>Genomic Encyclopedia of Type Strains, Phase IV (KMG-IV): sequencing the most valuable type-strain genomes for metagenomic binning, comparative biology and taxonomic classification.</title>
        <authorList>
            <person name="Goeker M."/>
        </authorList>
    </citation>
    <scope>NUCLEOTIDE SEQUENCE [LARGE SCALE GENOMIC DNA]</scope>
    <source>
        <strain evidence="4 5">DSM 105137</strain>
    </source>
</reference>
<evidence type="ECO:0000313" key="5">
    <source>
        <dbReference type="Proteomes" id="UP000576209"/>
    </source>
</evidence>
<evidence type="ECO:0000259" key="3">
    <source>
        <dbReference type="Pfam" id="PF00685"/>
    </source>
</evidence>
<sequence length="280" mass="32579">MKAEFLIIGAQKAGTTWLLYNLQNHPELCLPSKELHFFSSDENFTKGVEWYHDQLVSCKEGGRIIGEKTPEYLDVISDKNSKTSKLTHERIFQYNSDIKLILIMRNPVDRALSAIQHMYRSRRVSPSVSIDQLVLGDSVWRAESFGVFNGGKYYSNILKYLDVFPKEQLLCLFYEDDVKLNYTNGLKKVCNFLDINGDVEFPKMNERKNYHSNAKLTLLLNYYFPLLKPLNKKLNMILPPYSPNVSSEVKQYLQDMYRKEVEGLVSLGYTPPQSWHLIRK</sequence>
<organism evidence="4 5">
    <name type="scientific">Neolewinella aquimaris</name>
    <dbReference type="NCBI Taxonomy" id="1835722"/>
    <lineage>
        <taxon>Bacteria</taxon>
        <taxon>Pseudomonadati</taxon>
        <taxon>Bacteroidota</taxon>
        <taxon>Saprospiria</taxon>
        <taxon>Saprospirales</taxon>
        <taxon>Lewinellaceae</taxon>
        <taxon>Neolewinella</taxon>
    </lineage>
</organism>
<dbReference type="InterPro" id="IPR027417">
    <property type="entry name" value="P-loop_NTPase"/>
</dbReference>
<protein>
    <recommendedName>
        <fullName evidence="3">Sulfotransferase domain-containing protein</fullName>
    </recommendedName>
</protein>
<dbReference type="InterPro" id="IPR000863">
    <property type="entry name" value="Sulfotransferase_dom"/>
</dbReference>
<dbReference type="GO" id="GO:0008146">
    <property type="term" value="F:sulfotransferase activity"/>
    <property type="evidence" value="ECO:0007669"/>
    <property type="project" value="InterPro"/>
</dbReference>
<name>A0A840E934_9BACT</name>
<dbReference type="Gene3D" id="3.40.50.300">
    <property type="entry name" value="P-loop containing nucleotide triphosphate hydrolases"/>
    <property type="match status" value="1"/>
</dbReference>
<keyword evidence="5" id="KW-1185">Reference proteome</keyword>
<dbReference type="AlphaFoldDB" id="A0A840E934"/>
<evidence type="ECO:0000256" key="1">
    <source>
        <dbReference type="ARBA" id="ARBA00022679"/>
    </source>
</evidence>
<dbReference type="InterPro" id="IPR037359">
    <property type="entry name" value="NST/OST"/>
</dbReference>
<dbReference type="PANTHER" id="PTHR10605:SF56">
    <property type="entry name" value="BIFUNCTIONAL HEPARAN SULFATE N-DEACETYLASE_N-SULFOTRANSFERASE"/>
    <property type="match status" value="1"/>
</dbReference>
<dbReference type="RefSeq" id="WP_183496467.1">
    <property type="nucleotide sequence ID" value="NZ_JACIFF010000007.1"/>
</dbReference>
<keyword evidence="2" id="KW-0325">Glycoprotein</keyword>
<dbReference type="EMBL" id="JACIFF010000007">
    <property type="protein sequence ID" value="MBB4080232.1"/>
    <property type="molecule type" value="Genomic_DNA"/>
</dbReference>
<keyword evidence="1" id="KW-0808">Transferase</keyword>
<dbReference type="Pfam" id="PF00685">
    <property type="entry name" value="Sulfotransfer_1"/>
    <property type="match status" value="1"/>
</dbReference>
<evidence type="ECO:0000313" key="4">
    <source>
        <dbReference type="EMBL" id="MBB4080232.1"/>
    </source>
</evidence>
<comment type="caution">
    <text evidence="4">The sequence shown here is derived from an EMBL/GenBank/DDBJ whole genome shotgun (WGS) entry which is preliminary data.</text>
</comment>
<dbReference type="PANTHER" id="PTHR10605">
    <property type="entry name" value="HEPARAN SULFATE SULFOTRANSFERASE"/>
    <property type="match status" value="1"/>
</dbReference>
<dbReference type="Proteomes" id="UP000576209">
    <property type="component" value="Unassembled WGS sequence"/>
</dbReference>
<feature type="domain" description="Sulfotransferase" evidence="3">
    <location>
        <begin position="4"/>
        <end position="196"/>
    </location>
</feature>